<dbReference type="InterPro" id="IPR012919">
    <property type="entry name" value="SUN_dom"/>
</dbReference>
<dbReference type="Gene3D" id="2.60.120.260">
    <property type="entry name" value="Galactose-binding domain-like"/>
    <property type="match status" value="1"/>
</dbReference>
<evidence type="ECO:0000256" key="2">
    <source>
        <dbReference type="ARBA" id="ARBA00022692"/>
    </source>
</evidence>
<dbReference type="STRING" id="1314771.A0A197K917"/>
<dbReference type="PANTHER" id="PTHR12911">
    <property type="entry name" value="SAD1/UNC-84-LIKE PROTEIN-RELATED"/>
    <property type="match status" value="1"/>
</dbReference>
<dbReference type="AlphaFoldDB" id="A0A197K917"/>
<dbReference type="PANTHER" id="PTHR12911:SF8">
    <property type="entry name" value="KLAROID PROTEIN-RELATED"/>
    <property type="match status" value="1"/>
</dbReference>
<name>A0A197K917_9FUNG</name>
<feature type="non-terminal residue" evidence="6">
    <location>
        <position position="1"/>
    </location>
</feature>
<proteinExistence type="predicted"/>
<protein>
    <recommendedName>
        <fullName evidence="5">SUN domain-containing protein</fullName>
    </recommendedName>
</protein>
<keyword evidence="4" id="KW-0472">Membrane</keyword>
<gene>
    <name evidence="6" type="ORF">K457DRAFT_53150</name>
</gene>
<keyword evidence="7" id="KW-1185">Reference proteome</keyword>
<evidence type="ECO:0000259" key="5">
    <source>
        <dbReference type="PROSITE" id="PS51469"/>
    </source>
</evidence>
<organism evidence="6 7">
    <name type="scientific">Linnemannia elongata AG-77</name>
    <dbReference type="NCBI Taxonomy" id="1314771"/>
    <lineage>
        <taxon>Eukaryota</taxon>
        <taxon>Fungi</taxon>
        <taxon>Fungi incertae sedis</taxon>
        <taxon>Mucoromycota</taxon>
        <taxon>Mortierellomycotina</taxon>
        <taxon>Mortierellomycetes</taxon>
        <taxon>Mortierellales</taxon>
        <taxon>Mortierellaceae</taxon>
        <taxon>Linnemannia</taxon>
    </lineage>
</organism>
<evidence type="ECO:0000256" key="4">
    <source>
        <dbReference type="ARBA" id="ARBA00023136"/>
    </source>
</evidence>
<dbReference type="GO" id="GO:0034993">
    <property type="term" value="C:meiotic nuclear membrane microtubule tethering complex"/>
    <property type="evidence" value="ECO:0007669"/>
    <property type="project" value="TreeGrafter"/>
</dbReference>
<dbReference type="OrthoDB" id="342281at2759"/>
<evidence type="ECO:0000313" key="7">
    <source>
        <dbReference type="Proteomes" id="UP000078512"/>
    </source>
</evidence>
<feature type="domain" description="SUN" evidence="5">
    <location>
        <begin position="10"/>
        <end position="173"/>
    </location>
</feature>
<dbReference type="InterPro" id="IPR045119">
    <property type="entry name" value="SUN1-5"/>
</dbReference>
<dbReference type="PROSITE" id="PS51469">
    <property type="entry name" value="SUN"/>
    <property type="match status" value="1"/>
</dbReference>
<evidence type="ECO:0000256" key="1">
    <source>
        <dbReference type="ARBA" id="ARBA00004370"/>
    </source>
</evidence>
<dbReference type="Proteomes" id="UP000078512">
    <property type="component" value="Unassembled WGS sequence"/>
</dbReference>
<evidence type="ECO:0000256" key="3">
    <source>
        <dbReference type="ARBA" id="ARBA00022989"/>
    </source>
</evidence>
<comment type="subcellular location">
    <subcellularLocation>
        <location evidence="1">Membrane</location>
    </subcellularLocation>
</comment>
<evidence type="ECO:0000313" key="6">
    <source>
        <dbReference type="EMBL" id="OAQ33176.1"/>
    </source>
</evidence>
<dbReference type="EMBL" id="KV442022">
    <property type="protein sequence ID" value="OAQ33176.1"/>
    <property type="molecule type" value="Genomic_DNA"/>
</dbReference>
<sequence length="173" mass="19197">KPDYALHSAGGRIIPRLTSPNYFHYVEPTLLGRLGARFFVPLPRREKPAEKAIEPDMHAGECWAMDGQEGQLAVRLARKIVITEVTIEHADPSVVLDLGSAAREIEIWGLRGRDDAAPVTNIDGDAPEKPKSRQTFSIPLSKQIVPSVGAVFRIKSNWGHPKMTCIYRVRVHG</sequence>
<keyword evidence="3" id="KW-1133">Transmembrane helix</keyword>
<keyword evidence="2" id="KW-0812">Transmembrane</keyword>
<reference evidence="6 7" key="1">
    <citation type="submission" date="2016-05" db="EMBL/GenBank/DDBJ databases">
        <title>Genome sequencing reveals origins of a unique bacterial endosymbiosis in the earliest lineages of terrestrial Fungi.</title>
        <authorList>
            <consortium name="DOE Joint Genome Institute"/>
            <person name="Uehling J."/>
            <person name="Gryganskyi A."/>
            <person name="Hameed K."/>
            <person name="Tschaplinski T."/>
            <person name="Misztal P."/>
            <person name="Wu S."/>
            <person name="Desiro A."/>
            <person name="Vande Pol N."/>
            <person name="Du Z.-Y."/>
            <person name="Zienkiewicz A."/>
            <person name="Zienkiewicz K."/>
            <person name="Morin E."/>
            <person name="Tisserant E."/>
            <person name="Splivallo R."/>
            <person name="Hainaut M."/>
            <person name="Henrissat B."/>
            <person name="Ohm R."/>
            <person name="Kuo A."/>
            <person name="Yan J."/>
            <person name="Lipzen A."/>
            <person name="Nolan M."/>
            <person name="Labutti K."/>
            <person name="Barry K."/>
            <person name="Goldstein A."/>
            <person name="Labbe J."/>
            <person name="Schadt C."/>
            <person name="Tuskan G."/>
            <person name="Grigoriev I."/>
            <person name="Martin F."/>
            <person name="Vilgalys R."/>
            <person name="Bonito G."/>
        </authorList>
    </citation>
    <scope>NUCLEOTIDE SEQUENCE [LARGE SCALE GENOMIC DNA]</scope>
    <source>
        <strain evidence="6 7">AG-77</strain>
    </source>
</reference>
<dbReference type="GO" id="GO:0043495">
    <property type="term" value="F:protein-membrane adaptor activity"/>
    <property type="evidence" value="ECO:0007669"/>
    <property type="project" value="TreeGrafter"/>
</dbReference>
<feature type="non-terminal residue" evidence="6">
    <location>
        <position position="173"/>
    </location>
</feature>
<accession>A0A197K917</accession>
<dbReference type="Pfam" id="PF07738">
    <property type="entry name" value="Sad1_UNC"/>
    <property type="match status" value="1"/>
</dbReference>